<proteinExistence type="predicted"/>
<dbReference type="EMBL" id="LFZN01000001">
    <property type="protein sequence ID" value="KXT07562.1"/>
    <property type="molecule type" value="Genomic_DNA"/>
</dbReference>
<accession>A0A139HYY3</accession>
<reference evidence="1 2" key="1">
    <citation type="submission" date="2015-07" db="EMBL/GenBank/DDBJ databases">
        <title>Comparative genomics of the Sigatoka disease complex on banana suggests a link between parallel evolutionary changes in Pseudocercospora fijiensis and Pseudocercospora eumusae and increased virulence on the banana host.</title>
        <authorList>
            <person name="Chang T.-C."/>
            <person name="Salvucci A."/>
            <person name="Crous P.W."/>
            <person name="Stergiopoulos I."/>
        </authorList>
    </citation>
    <scope>NUCLEOTIDE SEQUENCE [LARGE SCALE GENOMIC DNA]</scope>
    <source>
        <strain evidence="1 2">CBS 114824</strain>
    </source>
</reference>
<organism evidence="1 2">
    <name type="scientific">Pseudocercospora eumusae</name>
    <dbReference type="NCBI Taxonomy" id="321146"/>
    <lineage>
        <taxon>Eukaryota</taxon>
        <taxon>Fungi</taxon>
        <taxon>Dikarya</taxon>
        <taxon>Ascomycota</taxon>
        <taxon>Pezizomycotina</taxon>
        <taxon>Dothideomycetes</taxon>
        <taxon>Dothideomycetidae</taxon>
        <taxon>Mycosphaerellales</taxon>
        <taxon>Mycosphaerellaceae</taxon>
        <taxon>Pseudocercospora</taxon>
    </lineage>
</organism>
<dbReference type="AlphaFoldDB" id="A0A139HYY3"/>
<protein>
    <submittedName>
        <fullName evidence="1">Uncharacterized protein</fullName>
    </submittedName>
</protein>
<evidence type="ECO:0000313" key="1">
    <source>
        <dbReference type="EMBL" id="KXT07562.1"/>
    </source>
</evidence>
<comment type="caution">
    <text evidence="1">The sequence shown here is derived from an EMBL/GenBank/DDBJ whole genome shotgun (WGS) entry which is preliminary data.</text>
</comment>
<keyword evidence="2" id="KW-1185">Reference proteome</keyword>
<dbReference type="STRING" id="321146.A0A139HYY3"/>
<dbReference type="Proteomes" id="UP000070133">
    <property type="component" value="Unassembled WGS sequence"/>
</dbReference>
<gene>
    <name evidence="1" type="ORF">AC578_10195</name>
</gene>
<evidence type="ECO:0000313" key="2">
    <source>
        <dbReference type="Proteomes" id="UP000070133"/>
    </source>
</evidence>
<name>A0A139HYY3_9PEZI</name>
<dbReference type="OrthoDB" id="3650458at2759"/>
<sequence>MGAWGYGLFQSDHDYDEISDLDAAAGFHFMQKEAETKGEKHVRISLYDPSDPTFVRKYLDASGTLDEMIEKYTAEAAAAKTDKWDYGQREYRLCLMGACFMMLGCNLSDDFLDLLRDKFTGCGFMPDALKQLDAALNRPDGFKSGEPFDLSSPGLVETANEKSDDETVTSPADFEILNVPAPFGLFKGPDTSKLTRAMKARVEANRMVVHPKGCHTAALTSVDHVAQAAASSRLAAGASIASTCLLLASFKYADKSLGIAARTARRSIGLCTSWHVASSVYRDVALTESG</sequence>